<accession>A0A0B5GSH6</accession>
<keyword evidence="3" id="KW-0496">Mitochondrion</keyword>
<keyword evidence="2" id="KW-0812">Transmembrane</keyword>
<dbReference type="AlphaFoldDB" id="A0A0B5GSH6"/>
<evidence type="ECO:0000256" key="2">
    <source>
        <dbReference type="SAM" id="Phobius"/>
    </source>
</evidence>
<name>A0A0B5GSH6_9EUKA</name>
<keyword evidence="2" id="KW-1133">Transmembrane helix</keyword>
<feature type="transmembrane region" description="Helical" evidence="2">
    <location>
        <begin position="54"/>
        <end position="75"/>
    </location>
</feature>
<organism evidence="3">
    <name type="scientific">Gefionella okellyi</name>
    <dbReference type="NCBI Taxonomy" id="2853422"/>
    <lineage>
        <taxon>Eukaryota</taxon>
        <taxon>Malawimonadida</taxon>
        <taxon>Malawimonadidae</taxon>
        <taxon>Gefionella</taxon>
    </lineage>
</organism>
<feature type="region of interest" description="Disordered" evidence="1">
    <location>
        <begin position="410"/>
        <end position="431"/>
    </location>
</feature>
<feature type="compositionally biased region" description="Basic residues" evidence="1">
    <location>
        <begin position="421"/>
        <end position="431"/>
    </location>
</feature>
<protein>
    <submittedName>
        <fullName evidence="3">Uncharacterized protein</fullName>
    </submittedName>
</protein>
<dbReference type="EMBL" id="KP165390">
    <property type="protein sequence ID" value="AJF36656.1"/>
    <property type="molecule type" value="Genomic_DNA"/>
</dbReference>
<evidence type="ECO:0000313" key="3">
    <source>
        <dbReference type="EMBL" id="AJF36656.1"/>
    </source>
</evidence>
<feature type="transmembrane region" description="Helical" evidence="2">
    <location>
        <begin position="15"/>
        <end position="42"/>
    </location>
</feature>
<gene>
    <name evidence="3" type="primary">orf488</name>
</gene>
<reference evidence="3" key="1">
    <citation type="submission" date="2014-11" db="EMBL/GenBank/DDBJ databases">
        <authorList>
            <person name="Lang B.F."/>
        </authorList>
    </citation>
    <scope>NUCLEOTIDE SEQUENCE</scope>
    <source>
        <strain evidence="3">249</strain>
    </source>
</reference>
<evidence type="ECO:0000256" key="1">
    <source>
        <dbReference type="SAM" id="MobiDB-lite"/>
    </source>
</evidence>
<sequence>MKSFIRYIINNIEQVFGIIIMIFIIDKTIYTSTLAFVIYIITKIVNNAEFQLQMKFIWLTLPYVTIGIIILRFLILKSLLLIIFLIKDFYLMIIDTYDFLILIKVLKLRKSKRINDWVLRIYAKYKKTGYVPEDVNKIFAGITIYWLMAEYPKLNEAIIIYLEQYKFSTLLKKFLSLAKKEKGYKKIIMETKERTKYKTLTHIAANERLMEKYYYWVDLHETFINDMDEKYKSFFKFSDYYRLKKNIEIDVDFMWDFKYQEACLKQMKGINLIDIKDILRLIDIIVNLAKIRYKLGKTKGDLIKNLPNVINTRMPWINRVLNKINKQNNKLMKKFFKNYNKTVNEESMLIEIDNIKIEYLIESHCDVDDSYEEMYSLYKDQAYDYIKDEWKCYPVIILPIRKEDLKKKEKTYSKDTNNNKNKNKNIKHNKKLINNINSTKKRDKNYHKEYYINILKHDQNYYRHYQQNINKINKIIKKKNNKKKVNNI</sequence>
<feature type="transmembrane region" description="Helical" evidence="2">
    <location>
        <begin position="81"/>
        <end position="103"/>
    </location>
</feature>
<geneLocation type="mitochondrion" evidence="3"/>
<keyword evidence="2" id="KW-0472">Membrane</keyword>
<proteinExistence type="predicted"/>